<feature type="domain" description="Gp28/Gp37-like" evidence="1">
    <location>
        <begin position="43"/>
        <end position="533"/>
    </location>
</feature>
<dbReference type="Proteomes" id="UP001185873">
    <property type="component" value="Unassembled WGS sequence"/>
</dbReference>
<proteinExistence type="predicted"/>
<evidence type="ECO:0000313" key="3">
    <source>
        <dbReference type="Proteomes" id="UP001185873"/>
    </source>
</evidence>
<dbReference type="AlphaFoldDB" id="A0AAE4R0G3"/>
<dbReference type="EMBL" id="JAWLKJ010000003">
    <property type="protein sequence ID" value="MDV6299948.1"/>
    <property type="molecule type" value="Genomic_DNA"/>
</dbReference>
<evidence type="ECO:0000313" key="2">
    <source>
        <dbReference type="EMBL" id="MDV6299948.1"/>
    </source>
</evidence>
<comment type="caution">
    <text evidence="2">The sequence shown here is derived from an EMBL/GenBank/DDBJ whole genome shotgun (WGS) entry which is preliminary data.</text>
</comment>
<accession>A0AAE4R0G3</accession>
<evidence type="ECO:0000259" key="1">
    <source>
        <dbReference type="Pfam" id="PF14594"/>
    </source>
</evidence>
<sequence>MTAPTTNPLLDDPELMDRLEQIWQRDQKAKARRARERRARPEVHLWDGDWNHRGRVTTELSGAARWVGNDTGTARLAMPVDNPLSKWGIDVWGRPKQNVHLTVEKNGARWGGRLSGARLAKDVSGDRYTEFTFAHDYEELKHIAVWCNPFLPAIVQFPKSFVLAGPSIYMLKLALFLNVMRLEGNWWALPDDPLDLSQWGAGLDMSQWNIVVKPHSLLGDDSPWTILSSRFKTWHDMAAACLADGQLGVECRRYLDGDPPPWPGADLRHGTLVVDIVDHSGHWTGPTSRGGNLLTGLIRTVAELGESLIDETLQTVVGNHDPYASTPPEWIGTLPSAPWAVVRDGEISGVEAADFLFTPGTDVQMVVGGHSAPGVNETISAGVQLALNNLGTVVLQPTAGTIADIFLRPLYEDVFGAWQSQKSLQRAQRYGWSHYHESVVGGADRAYTLAAIVALRSGFHATRPRFSHQLTLADGRPFTIGQNGQGHYFLYDRLGSTIVGLPSRWQVVVEQVSEIGLEWARETGVDWSATLGDRSDHRSATETALAAARSLSSALQEMGVL</sequence>
<dbReference type="RefSeq" id="WP_317470607.1">
    <property type="nucleotide sequence ID" value="NZ_JAWLKJ010000003.1"/>
</dbReference>
<dbReference type="Pfam" id="PF14594">
    <property type="entry name" value="Sipho_Gp37"/>
    <property type="match status" value="1"/>
</dbReference>
<reference evidence="2" key="1">
    <citation type="submission" date="2023-10" db="EMBL/GenBank/DDBJ databases">
        <title>Development of a sustainable strategy for remediation of hydrocarbon-contaminated territories based on the waste exchange concept.</title>
        <authorList>
            <person name="Krivoruchko A."/>
        </authorList>
    </citation>
    <scope>NUCLEOTIDE SEQUENCE</scope>
    <source>
        <strain evidence="2">IEGM 1175</strain>
    </source>
</reference>
<gene>
    <name evidence="2" type="ORF">R3P82_12595</name>
</gene>
<dbReference type="InterPro" id="IPR029432">
    <property type="entry name" value="Gp28/Gp37-like_dom"/>
</dbReference>
<protein>
    <submittedName>
        <fullName evidence="2">Phage tail protein</fullName>
    </submittedName>
</protein>
<name>A0AAE4R0G3_9ACTN</name>
<organism evidence="2 3">
    <name type="scientific">Dietzia maris</name>
    <dbReference type="NCBI Taxonomy" id="37915"/>
    <lineage>
        <taxon>Bacteria</taxon>
        <taxon>Bacillati</taxon>
        <taxon>Actinomycetota</taxon>
        <taxon>Actinomycetes</taxon>
        <taxon>Mycobacteriales</taxon>
        <taxon>Dietziaceae</taxon>
        <taxon>Dietzia</taxon>
    </lineage>
</organism>